<dbReference type="AlphaFoldDB" id="A0A1E7LPR3"/>
<dbReference type="RefSeq" id="WP_070202613.1">
    <property type="nucleotide sequence ID" value="NZ_LJGZ01000094.1"/>
</dbReference>
<dbReference type="EMBL" id="LJGZ01000094">
    <property type="protein sequence ID" value="OEV18176.1"/>
    <property type="molecule type" value="Genomic_DNA"/>
</dbReference>
<feature type="compositionally biased region" description="Polar residues" evidence="1">
    <location>
        <begin position="101"/>
        <end position="113"/>
    </location>
</feature>
<reference evidence="2 3" key="1">
    <citation type="journal article" date="2016" name="Front. Microbiol.">
        <title>Comparative Genomics Analysis of Streptomyces Species Reveals Their Adaptation to the Marine Environment and Their Diversity at the Genomic Level.</title>
        <authorList>
            <person name="Tian X."/>
            <person name="Zhang Z."/>
            <person name="Yang T."/>
            <person name="Chen M."/>
            <person name="Li J."/>
            <person name="Chen F."/>
            <person name="Yang J."/>
            <person name="Li W."/>
            <person name="Zhang B."/>
            <person name="Zhang Z."/>
            <person name="Wu J."/>
            <person name="Zhang C."/>
            <person name="Long L."/>
            <person name="Xiao J."/>
        </authorList>
    </citation>
    <scope>NUCLEOTIDE SEQUENCE [LARGE SCALE GENOMIC DNA]</scope>
    <source>
        <strain evidence="2 3">SCSIO M10372</strain>
    </source>
</reference>
<dbReference type="OrthoDB" id="9847664at2"/>
<evidence type="ECO:0000313" key="2">
    <source>
        <dbReference type="EMBL" id="OEV18176.1"/>
    </source>
</evidence>
<evidence type="ECO:0000313" key="3">
    <source>
        <dbReference type="Proteomes" id="UP000175971"/>
    </source>
</evidence>
<organism evidence="2 3">
    <name type="scientific">Streptomyces nanshensis</name>
    <dbReference type="NCBI Taxonomy" id="518642"/>
    <lineage>
        <taxon>Bacteria</taxon>
        <taxon>Bacillati</taxon>
        <taxon>Actinomycetota</taxon>
        <taxon>Actinomycetes</taxon>
        <taxon>Kitasatosporales</taxon>
        <taxon>Streptomycetaceae</taxon>
        <taxon>Streptomyces</taxon>
    </lineage>
</organism>
<protein>
    <submittedName>
        <fullName evidence="2">Uncharacterized protein</fullName>
    </submittedName>
</protein>
<feature type="region of interest" description="Disordered" evidence="1">
    <location>
        <begin position="81"/>
        <end position="131"/>
    </location>
</feature>
<dbReference type="Proteomes" id="UP000175971">
    <property type="component" value="Unassembled WGS sequence"/>
</dbReference>
<proteinExistence type="predicted"/>
<comment type="caution">
    <text evidence="2">The sequence shown here is derived from an EMBL/GenBank/DDBJ whole genome shotgun (WGS) entry which is preliminary data.</text>
</comment>
<name>A0A1E7LPR3_9ACTN</name>
<keyword evidence="3" id="KW-1185">Reference proteome</keyword>
<evidence type="ECO:0000256" key="1">
    <source>
        <dbReference type="SAM" id="MobiDB-lite"/>
    </source>
</evidence>
<gene>
    <name evidence="2" type="ORF">AN221_23845</name>
</gene>
<accession>A0A1E7LPR3</accession>
<sequence length="174" mass="18290">MSTEYAYSCADAPGDTLYVSAEPDGGLRFRITDGGANAFVFLNGQDTTRLARDVAELAGGCQALAASEPAEIPQRETLDDALAMNPTPPVGPASQPALDPGTNTAESEGSSDPATVPPPVTFADAMIPQPGTVDRERAYIRARELLSQGESQYGQRAVVELARFLSGEDADRET</sequence>